<dbReference type="RefSeq" id="WP_168708713.1">
    <property type="nucleotide sequence ID" value="NZ_CP053021.1"/>
</dbReference>
<feature type="compositionally biased region" description="Basic and acidic residues" evidence="1">
    <location>
        <begin position="37"/>
        <end position="49"/>
    </location>
</feature>
<dbReference type="EMBL" id="CP053021">
    <property type="protein sequence ID" value="QJR01615.1"/>
    <property type="molecule type" value="Genomic_DNA"/>
</dbReference>
<evidence type="ECO:0000256" key="1">
    <source>
        <dbReference type="SAM" id="MobiDB-lite"/>
    </source>
</evidence>
<dbReference type="Proteomes" id="UP000502611">
    <property type="component" value="Chromosome"/>
</dbReference>
<organism evidence="2 3">
    <name type="scientific">Sphingobium yanoikuyae</name>
    <name type="common">Sphingomonas yanoikuyae</name>
    <dbReference type="NCBI Taxonomy" id="13690"/>
    <lineage>
        <taxon>Bacteria</taxon>
        <taxon>Pseudomonadati</taxon>
        <taxon>Pseudomonadota</taxon>
        <taxon>Alphaproteobacteria</taxon>
        <taxon>Sphingomonadales</taxon>
        <taxon>Sphingomonadaceae</taxon>
        <taxon>Sphingobium</taxon>
    </lineage>
</organism>
<feature type="region of interest" description="Disordered" evidence="1">
    <location>
        <begin position="37"/>
        <end position="56"/>
    </location>
</feature>
<sequence length="56" mass="6563">MNGVLYKQRSRIERMRGHRKINCATARYWLKFVQDAGHHESMRDTEGDKSVSANAR</sequence>
<evidence type="ECO:0000313" key="2">
    <source>
        <dbReference type="EMBL" id="QJR01615.1"/>
    </source>
</evidence>
<evidence type="ECO:0000313" key="3">
    <source>
        <dbReference type="Proteomes" id="UP000502611"/>
    </source>
</evidence>
<name>A0A6M4G2Z5_SPHYA</name>
<proteinExistence type="predicted"/>
<accession>A0A6M4G2Z5</accession>
<gene>
    <name evidence="2" type="ORF">HH800_05035</name>
</gene>
<reference evidence="2 3" key="1">
    <citation type="submission" date="2020-04" db="EMBL/GenBank/DDBJ databases">
        <title>The Whole Genome Analysis of High salt-tolerant Sphingobium yanoikuyae YC-XJ2 with Aryl organophosphorus flame retardants (aryl-OPFRs)-degrading capacity and characteristics of Related phosphotriesterase.</title>
        <authorList>
            <person name="Li X."/>
        </authorList>
    </citation>
    <scope>NUCLEOTIDE SEQUENCE [LARGE SCALE GENOMIC DNA]</scope>
    <source>
        <strain evidence="2 3">YC-XJ2</strain>
    </source>
</reference>
<dbReference type="AlphaFoldDB" id="A0A6M4G2Z5"/>
<protein>
    <submittedName>
        <fullName evidence="2">Uncharacterized protein</fullName>
    </submittedName>
</protein>